<keyword evidence="1" id="KW-0812">Transmembrane</keyword>
<feature type="transmembrane region" description="Helical" evidence="1">
    <location>
        <begin position="55"/>
        <end position="77"/>
    </location>
</feature>
<keyword evidence="1" id="KW-0472">Membrane</keyword>
<proteinExistence type="predicted"/>
<feature type="transmembrane region" description="Helical" evidence="1">
    <location>
        <begin position="97"/>
        <end position="117"/>
    </location>
</feature>
<gene>
    <name evidence="2" type="ORF">BGE01nite_01430</name>
</gene>
<protein>
    <submittedName>
        <fullName evidence="2">Uncharacterized protein</fullName>
    </submittedName>
</protein>
<keyword evidence="3" id="KW-1185">Reference proteome</keyword>
<keyword evidence="1" id="KW-1133">Transmembrane helix</keyword>
<evidence type="ECO:0000313" key="3">
    <source>
        <dbReference type="Proteomes" id="UP000321577"/>
    </source>
</evidence>
<dbReference type="EMBL" id="BKAG01000001">
    <property type="protein sequence ID" value="GEP40852.1"/>
    <property type="molecule type" value="Genomic_DNA"/>
</dbReference>
<comment type="caution">
    <text evidence="2">The sequence shown here is derived from an EMBL/GenBank/DDBJ whole genome shotgun (WGS) entry which is preliminary data.</text>
</comment>
<name>A0A512M287_9BACT</name>
<sequence>MSSITLLLAAEAAAVVAEKAVPPFSQTAALCFAFSGLCLLISAGLKLFAEHRHALGSVIAAAGLVLALISFSFAWQVRHVDFQPTVGAAESTGSPSLLKSLFVPFVPVLLNAALLFAHRRRASRGPSPEA</sequence>
<reference evidence="2 3" key="1">
    <citation type="submission" date="2019-07" db="EMBL/GenBank/DDBJ databases">
        <title>Whole genome shotgun sequence of Brevifollis gellanilyticus NBRC 108608.</title>
        <authorList>
            <person name="Hosoyama A."/>
            <person name="Uohara A."/>
            <person name="Ohji S."/>
            <person name="Ichikawa N."/>
        </authorList>
    </citation>
    <scope>NUCLEOTIDE SEQUENCE [LARGE SCALE GENOMIC DNA]</scope>
    <source>
        <strain evidence="2 3">NBRC 108608</strain>
    </source>
</reference>
<feature type="transmembrane region" description="Helical" evidence="1">
    <location>
        <begin position="27"/>
        <end position="48"/>
    </location>
</feature>
<dbReference type="RefSeq" id="WP_146848333.1">
    <property type="nucleotide sequence ID" value="NZ_BKAG01000001.1"/>
</dbReference>
<accession>A0A512M287</accession>
<evidence type="ECO:0000256" key="1">
    <source>
        <dbReference type="SAM" id="Phobius"/>
    </source>
</evidence>
<organism evidence="2 3">
    <name type="scientific">Brevifollis gellanilyticus</name>
    <dbReference type="NCBI Taxonomy" id="748831"/>
    <lineage>
        <taxon>Bacteria</taxon>
        <taxon>Pseudomonadati</taxon>
        <taxon>Verrucomicrobiota</taxon>
        <taxon>Verrucomicrobiia</taxon>
        <taxon>Verrucomicrobiales</taxon>
        <taxon>Verrucomicrobiaceae</taxon>
    </lineage>
</organism>
<dbReference type="AlphaFoldDB" id="A0A512M287"/>
<evidence type="ECO:0000313" key="2">
    <source>
        <dbReference type="EMBL" id="GEP40852.1"/>
    </source>
</evidence>
<dbReference type="Proteomes" id="UP000321577">
    <property type="component" value="Unassembled WGS sequence"/>
</dbReference>